<accession>A0A428Y329</accession>
<evidence type="ECO:0000259" key="3">
    <source>
        <dbReference type="Pfam" id="PF13649"/>
    </source>
</evidence>
<dbReference type="PANTHER" id="PTHR43861:SF1">
    <property type="entry name" value="TRANS-ACONITATE 2-METHYLTRANSFERASE"/>
    <property type="match status" value="1"/>
</dbReference>
<dbReference type="AlphaFoldDB" id="A0A428Y329"/>
<name>A0A428Y329_KIBAR</name>
<dbReference type="PANTHER" id="PTHR43861">
    <property type="entry name" value="TRANS-ACONITATE 2-METHYLTRANSFERASE-RELATED"/>
    <property type="match status" value="1"/>
</dbReference>
<dbReference type="Gene3D" id="3.40.50.150">
    <property type="entry name" value="Vaccinia Virus protein VP39"/>
    <property type="match status" value="1"/>
</dbReference>
<organism evidence="4 5">
    <name type="scientific">Kibdelosporangium aridum</name>
    <dbReference type="NCBI Taxonomy" id="2030"/>
    <lineage>
        <taxon>Bacteria</taxon>
        <taxon>Bacillati</taxon>
        <taxon>Actinomycetota</taxon>
        <taxon>Actinomycetes</taxon>
        <taxon>Pseudonocardiales</taxon>
        <taxon>Pseudonocardiaceae</taxon>
        <taxon>Kibdelosporangium</taxon>
    </lineage>
</organism>
<evidence type="ECO:0000313" key="4">
    <source>
        <dbReference type="EMBL" id="RSM61928.1"/>
    </source>
</evidence>
<comment type="caution">
    <text evidence="4">The sequence shown here is derived from an EMBL/GenBank/DDBJ whole genome shotgun (WGS) entry which is preliminary data.</text>
</comment>
<evidence type="ECO:0000313" key="5">
    <source>
        <dbReference type="Proteomes" id="UP000287547"/>
    </source>
</evidence>
<proteinExistence type="predicted"/>
<keyword evidence="2 4" id="KW-0808">Transferase</keyword>
<dbReference type="Proteomes" id="UP000287547">
    <property type="component" value="Unassembled WGS sequence"/>
</dbReference>
<dbReference type="InterPro" id="IPR029063">
    <property type="entry name" value="SAM-dependent_MTases_sf"/>
</dbReference>
<dbReference type="SUPFAM" id="SSF53335">
    <property type="entry name" value="S-adenosyl-L-methionine-dependent methyltransferases"/>
    <property type="match status" value="1"/>
</dbReference>
<evidence type="ECO:0000256" key="2">
    <source>
        <dbReference type="ARBA" id="ARBA00022679"/>
    </source>
</evidence>
<dbReference type="InterPro" id="IPR041698">
    <property type="entry name" value="Methyltransf_25"/>
</dbReference>
<dbReference type="GO" id="GO:0032259">
    <property type="term" value="P:methylation"/>
    <property type="evidence" value="ECO:0007669"/>
    <property type="project" value="UniProtKB-KW"/>
</dbReference>
<dbReference type="GO" id="GO:0008168">
    <property type="term" value="F:methyltransferase activity"/>
    <property type="evidence" value="ECO:0007669"/>
    <property type="project" value="UniProtKB-KW"/>
</dbReference>
<dbReference type="OrthoDB" id="9791837at2"/>
<keyword evidence="1 4" id="KW-0489">Methyltransferase</keyword>
<dbReference type="CDD" id="cd02440">
    <property type="entry name" value="AdoMet_MTases"/>
    <property type="match status" value="1"/>
</dbReference>
<sequence>MAVTRSRITIPMTSRGALTGCGGFRAVQGSTALVWTRIRLGALNFDTMERRGANLAQDFAEVADVYRTFSTKGLAAGYRDEVESFTALGVIGPVDGQSVLDLACGFGKYGLALAQRGATRVFGVDISPEMISQATAAAGDDPRITFAQYDVAEMPKLGTFDLAVAIYLLQYAKTVDELTTMCRNIAANLRPGGRLVALTVDSRFRHGEKNTEKYGFSVRPVTDPRDEDPLSFTMFSDPPVTVGCTYFERDTYDRVARLCGFRPLRWHSLLADPALEGGGEHYRALVDNCPFVLFSTELAPSS</sequence>
<reference evidence="4 5" key="1">
    <citation type="submission" date="2018-05" db="EMBL/GenBank/DDBJ databases">
        <title>Evolution of GPA BGCs.</title>
        <authorList>
            <person name="Waglechner N."/>
            <person name="Wright G.D."/>
        </authorList>
    </citation>
    <scope>NUCLEOTIDE SEQUENCE [LARGE SCALE GENOMIC DNA]</scope>
    <source>
        <strain evidence="4 5">A82846</strain>
    </source>
</reference>
<gene>
    <name evidence="4" type="ORF">DMH04_53520</name>
</gene>
<feature type="domain" description="Methyltransferase" evidence="3">
    <location>
        <begin position="99"/>
        <end position="193"/>
    </location>
</feature>
<evidence type="ECO:0000256" key="1">
    <source>
        <dbReference type="ARBA" id="ARBA00022603"/>
    </source>
</evidence>
<dbReference type="Pfam" id="PF13649">
    <property type="entry name" value="Methyltransf_25"/>
    <property type="match status" value="1"/>
</dbReference>
<protein>
    <submittedName>
        <fullName evidence="4">Class I SAM-dependent methyltransferase</fullName>
    </submittedName>
</protein>
<dbReference type="EMBL" id="QHKI01000111">
    <property type="protein sequence ID" value="RSM61928.1"/>
    <property type="molecule type" value="Genomic_DNA"/>
</dbReference>